<reference evidence="1 2" key="2">
    <citation type="journal article" date="2015" name="PLoS ONE">
        <title>Whole-Genome Optical Mapping and Finished Genome Sequence of Sphingobacterium deserti sp. nov., a New Species Isolated from the Western Desert of China.</title>
        <authorList>
            <person name="Teng C."/>
            <person name="Zhou Z."/>
            <person name="Molnar I."/>
            <person name="Li X."/>
            <person name="Tang R."/>
            <person name="Chen M."/>
            <person name="Wang L."/>
            <person name="Su S."/>
            <person name="Zhang W."/>
            <person name="Lin M."/>
        </authorList>
    </citation>
    <scope>NUCLEOTIDE SEQUENCE [LARGE SCALE GENOMIC DNA]</scope>
    <source>
        <strain evidence="2">ACCC05744</strain>
    </source>
</reference>
<dbReference type="SUPFAM" id="SSF69737">
    <property type="entry name" value="Urease metallochaperone UreE, C-terminal domain"/>
    <property type="match status" value="1"/>
</dbReference>
<name>A0A0B8SYS1_9SPHI</name>
<reference evidence="2" key="1">
    <citation type="submission" date="2014-04" db="EMBL/GenBank/DDBJ databases">
        <title>Whole-Genome optical mapping and complete genome sequence of Sphingobacterium deserti sp. nov., a new spaces isolated from desert in the west of China.</title>
        <authorList>
            <person name="Teng C."/>
            <person name="Zhou Z."/>
            <person name="Li X."/>
            <person name="Chen M."/>
            <person name="Lin M."/>
            <person name="Wang L."/>
            <person name="Su S."/>
            <person name="Zhang C."/>
            <person name="Zhang W."/>
        </authorList>
    </citation>
    <scope>NUCLEOTIDE SEQUENCE [LARGE SCALE GENOMIC DNA]</scope>
    <source>
        <strain evidence="2">ACCC05744</strain>
    </source>
</reference>
<organism evidence="1 2">
    <name type="scientific">Sphingobacterium deserti</name>
    <dbReference type="NCBI Taxonomy" id="1229276"/>
    <lineage>
        <taxon>Bacteria</taxon>
        <taxon>Pseudomonadati</taxon>
        <taxon>Bacteroidota</taxon>
        <taxon>Sphingobacteriia</taxon>
        <taxon>Sphingobacteriales</taxon>
        <taxon>Sphingobacteriaceae</taxon>
        <taxon>Sphingobacterium</taxon>
    </lineage>
</organism>
<dbReference type="Gene3D" id="3.30.70.790">
    <property type="entry name" value="UreE, C-terminal domain"/>
    <property type="match status" value="1"/>
</dbReference>
<dbReference type="STRING" id="1229276.DI53_3956"/>
<dbReference type="AlphaFoldDB" id="A0A0B8SYS1"/>
<dbReference type="eggNOG" id="COG2371">
    <property type="taxonomic scope" value="Bacteria"/>
</dbReference>
<dbReference type="InterPro" id="IPR036118">
    <property type="entry name" value="UreE_N_sf"/>
</dbReference>
<protein>
    <submittedName>
        <fullName evidence="1">Urease accessory protein UreE</fullName>
    </submittedName>
</protein>
<dbReference type="PATRIC" id="fig|1229276.3.peg.4103"/>
<comment type="caution">
    <text evidence="1">The sequence shown here is derived from an EMBL/GenBank/DDBJ whole genome shotgun (WGS) entry which is preliminary data.</text>
</comment>
<dbReference type="SUPFAM" id="SSF69287">
    <property type="entry name" value="Urease metallochaperone UreE, N-terminal domain"/>
    <property type="match status" value="1"/>
</dbReference>
<dbReference type="Gene3D" id="2.60.260.20">
    <property type="entry name" value="Urease metallochaperone UreE, N-terminal domain"/>
    <property type="match status" value="1"/>
</dbReference>
<dbReference type="RefSeq" id="WP_037503865.1">
    <property type="nucleotide sequence ID" value="NZ_JJMU01000074.1"/>
</dbReference>
<dbReference type="EMBL" id="JJMU01000074">
    <property type="protein sequence ID" value="KGE12306.1"/>
    <property type="molecule type" value="Genomic_DNA"/>
</dbReference>
<evidence type="ECO:0000313" key="1">
    <source>
        <dbReference type="EMBL" id="KGE12306.1"/>
    </source>
</evidence>
<evidence type="ECO:0000313" key="2">
    <source>
        <dbReference type="Proteomes" id="UP000031802"/>
    </source>
</evidence>
<accession>A0A0B8SYS1</accession>
<sequence>MLVVVDNDYQNLPQNLQEEKLAVEWFEVSKSQFERHTDGDRPIKLKRVNNKYLRDKQVIYQDEKSYIAIDLQPCNSIVLKSDDAMLMGKFCFDVGNRHLPVFVLSESEIAVAYDGRLYDALANKYGDKIRLMSVKLLPESRLITNGA</sequence>
<dbReference type="OrthoDB" id="9810882at2"/>
<gene>
    <name evidence="1" type="ORF">DI53_3956</name>
</gene>
<proteinExistence type="predicted"/>
<keyword evidence="2" id="KW-1185">Reference proteome</keyword>
<dbReference type="Proteomes" id="UP000031802">
    <property type="component" value="Unassembled WGS sequence"/>
</dbReference>